<dbReference type="RefSeq" id="WP_168221805.1">
    <property type="nucleotide sequence ID" value="NZ_CP042997.1"/>
</dbReference>
<dbReference type="Proteomes" id="UP000324233">
    <property type="component" value="Chromosome"/>
</dbReference>
<proteinExistence type="predicted"/>
<accession>A0A5B9W1H6</accession>
<evidence type="ECO:0000313" key="1">
    <source>
        <dbReference type="EMBL" id="QEH34502.1"/>
    </source>
</evidence>
<dbReference type="EMBL" id="CP042997">
    <property type="protein sequence ID" value="QEH34502.1"/>
    <property type="molecule type" value="Genomic_DNA"/>
</dbReference>
<keyword evidence="2" id="KW-1185">Reference proteome</keyword>
<dbReference type="Pfam" id="PF12787">
    <property type="entry name" value="EcsC"/>
    <property type="match status" value="1"/>
</dbReference>
<gene>
    <name evidence="1" type="ORF">OJF2_30420</name>
</gene>
<dbReference type="PANTHER" id="PTHR41260">
    <property type="entry name" value="PROTEIN ECSC"/>
    <property type="match status" value="1"/>
</dbReference>
<name>A0A5B9W1H6_9BACT</name>
<dbReference type="PANTHER" id="PTHR41260:SF1">
    <property type="entry name" value="PROTEIN ECSC"/>
    <property type="match status" value="1"/>
</dbReference>
<dbReference type="InterPro" id="IPR024787">
    <property type="entry name" value="EcsC"/>
</dbReference>
<organism evidence="1 2">
    <name type="scientific">Aquisphaera giovannonii</name>
    <dbReference type="NCBI Taxonomy" id="406548"/>
    <lineage>
        <taxon>Bacteria</taxon>
        <taxon>Pseudomonadati</taxon>
        <taxon>Planctomycetota</taxon>
        <taxon>Planctomycetia</taxon>
        <taxon>Isosphaerales</taxon>
        <taxon>Isosphaeraceae</taxon>
        <taxon>Aquisphaera</taxon>
    </lineage>
</organism>
<reference evidence="1 2" key="1">
    <citation type="submission" date="2019-08" db="EMBL/GenBank/DDBJ databases">
        <title>Deep-cultivation of Planctomycetes and their phenomic and genomic characterization uncovers novel biology.</title>
        <authorList>
            <person name="Wiegand S."/>
            <person name="Jogler M."/>
            <person name="Boedeker C."/>
            <person name="Pinto D."/>
            <person name="Vollmers J."/>
            <person name="Rivas-Marin E."/>
            <person name="Kohn T."/>
            <person name="Peeters S.H."/>
            <person name="Heuer A."/>
            <person name="Rast P."/>
            <person name="Oberbeckmann S."/>
            <person name="Bunk B."/>
            <person name="Jeske O."/>
            <person name="Meyerdierks A."/>
            <person name="Storesund J.E."/>
            <person name="Kallscheuer N."/>
            <person name="Luecker S."/>
            <person name="Lage O.M."/>
            <person name="Pohl T."/>
            <person name="Merkel B.J."/>
            <person name="Hornburger P."/>
            <person name="Mueller R.-W."/>
            <person name="Bruemmer F."/>
            <person name="Labrenz M."/>
            <person name="Spormann A.M."/>
            <person name="Op den Camp H."/>
            <person name="Overmann J."/>
            <person name="Amann R."/>
            <person name="Jetten M.S.M."/>
            <person name="Mascher T."/>
            <person name="Medema M.H."/>
            <person name="Devos D.P."/>
            <person name="Kaster A.-K."/>
            <person name="Ovreas L."/>
            <person name="Rohde M."/>
            <person name="Galperin M.Y."/>
            <person name="Jogler C."/>
        </authorList>
    </citation>
    <scope>NUCLEOTIDE SEQUENCE [LARGE SCALE GENOMIC DNA]</scope>
    <source>
        <strain evidence="1 2">OJF2</strain>
    </source>
</reference>
<sequence length="341" mass="36567">MSRRADPQRGEPTDYEAEQVRRIAAWKSQPPNPLAELWTTLTLPAARAVEKLIPDRLAGWTVERILDTADLLAGQEDIKRSAGVRDLAELRGRPMEECDRMARQVGLGAMAVATAEGAATGAGGAWTTLLDVPLLFGLALRTIYKIGHCYGYPLDGDGGRALALATLVTALSGSLEVRRQRLRRLREFEEMVFDEAEEEVLTQEVLSFLFQIEAFEEIPGVGALSGAALNLALIRRVDVAARRVFQERWLRGGGKIEGYIEPAEAHPRALAPGISGALGRLAYSGCYSVVFGVAVPFYASAAVLRPAGDAVARGVGRAASRAQVATASLIPGRRPAPALSA</sequence>
<protein>
    <submittedName>
        <fullName evidence="1">EcsC protein family protein</fullName>
    </submittedName>
</protein>
<evidence type="ECO:0000313" key="2">
    <source>
        <dbReference type="Proteomes" id="UP000324233"/>
    </source>
</evidence>
<dbReference type="KEGG" id="agv:OJF2_30420"/>
<dbReference type="AlphaFoldDB" id="A0A5B9W1H6"/>